<evidence type="ECO:0000256" key="5">
    <source>
        <dbReference type="SAM" id="MobiDB-lite"/>
    </source>
</evidence>
<feature type="transmembrane region" description="Helical" evidence="6">
    <location>
        <begin position="36"/>
        <end position="56"/>
    </location>
</feature>
<comment type="caution">
    <text evidence="7">The sequence shown here is derived from an EMBL/GenBank/DDBJ whole genome shotgun (WGS) entry which is preliminary data.</text>
</comment>
<keyword evidence="8" id="KW-1185">Reference proteome</keyword>
<dbReference type="SUPFAM" id="SSF103473">
    <property type="entry name" value="MFS general substrate transporter"/>
    <property type="match status" value="1"/>
</dbReference>
<feature type="transmembrane region" description="Helical" evidence="6">
    <location>
        <begin position="113"/>
        <end position="135"/>
    </location>
</feature>
<evidence type="ECO:0000256" key="3">
    <source>
        <dbReference type="ARBA" id="ARBA00022989"/>
    </source>
</evidence>
<feature type="compositionally biased region" description="Basic and acidic residues" evidence="5">
    <location>
        <begin position="345"/>
        <end position="357"/>
    </location>
</feature>
<evidence type="ECO:0000256" key="1">
    <source>
        <dbReference type="ARBA" id="ARBA00004141"/>
    </source>
</evidence>
<protein>
    <submittedName>
        <fullName evidence="7">MFS general substrate transporter</fullName>
    </submittedName>
</protein>
<sequence>MQDSGPIGLVSLLIFLVSWPGEETRPHARLRSWKRFDFAGTVLGIAASALVVFAFQNAGESGPGAWKSAVFIAPITVGLACWMGLFAWAFAVDKWFAHSIVPIFPVQLFQNRLYTRSTITTLLMGYPHLLLIFCFPIRMQVVSGRSPLIAGLTMLPMLGTVALGSMVSGKVNANNNNNNNNKSHLAETMRCGTWLMALGCVLLTTVRGSEDDAKALGYLAFAGFGFGLCTAAATNVIGVEVPTQQRASAHGIVAQARILGGSLGLSVSTVCLHTEVINRLPDILTPGELASFDGDVKRIMGDSLEAIQLAYVSAFRRTVLTAGIIACCAVMSTFYGSRLHREGLHREDDEQGRHEETALEETQPRATEPLIPFQDVVHPRA</sequence>
<reference evidence="7" key="1">
    <citation type="submission" date="2021-08" db="EMBL/GenBank/DDBJ databases">
        <title>Chromosome-Level Trichoderma cornu-damae using Hi-C Data.</title>
        <authorList>
            <person name="Kim C.S."/>
        </authorList>
    </citation>
    <scope>NUCLEOTIDE SEQUENCE</scope>
    <source>
        <strain evidence="7">KA19-0412C</strain>
    </source>
</reference>
<dbReference type="EMBL" id="JAIWOZ010000003">
    <property type="protein sequence ID" value="KAH6607930.1"/>
    <property type="molecule type" value="Genomic_DNA"/>
</dbReference>
<dbReference type="Proteomes" id="UP000827724">
    <property type="component" value="Unassembled WGS sequence"/>
</dbReference>
<keyword evidence="3 6" id="KW-1133">Transmembrane helix</keyword>
<proteinExistence type="predicted"/>
<feature type="transmembrane region" description="Helical" evidence="6">
    <location>
        <begin position="68"/>
        <end position="91"/>
    </location>
</feature>
<dbReference type="AlphaFoldDB" id="A0A9P8QM55"/>
<comment type="subcellular location">
    <subcellularLocation>
        <location evidence="1">Membrane</location>
        <topology evidence="1">Multi-pass membrane protein</topology>
    </subcellularLocation>
</comment>
<dbReference type="InterPro" id="IPR036259">
    <property type="entry name" value="MFS_trans_sf"/>
</dbReference>
<feature type="transmembrane region" description="Helical" evidence="6">
    <location>
        <begin position="147"/>
        <end position="167"/>
    </location>
</feature>
<accession>A0A9P8QM55</accession>
<evidence type="ECO:0000313" key="8">
    <source>
        <dbReference type="Proteomes" id="UP000827724"/>
    </source>
</evidence>
<feature type="region of interest" description="Disordered" evidence="5">
    <location>
        <begin position="345"/>
        <end position="381"/>
    </location>
</feature>
<dbReference type="GO" id="GO:0022857">
    <property type="term" value="F:transmembrane transporter activity"/>
    <property type="evidence" value="ECO:0007669"/>
    <property type="project" value="TreeGrafter"/>
</dbReference>
<keyword evidence="2 6" id="KW-0812">Transmembrane</keyword>
<evidence type="ECO:0000256" key="6">
    <source>
        <dbReference type="SAM" id="Phobius"/>
    </source>
</evidence>
<name>A0A9P8QM55_9HYPO</name>
<evidence type="ECO:0000256" key="2">
    <source>
        <dbReference type="ARBA" id="ARBA00022692"/>
    </source>
</evidence>
<organism evidence="7 8">
    <name type="scientific">Trichoderma cornu-damae</name>
    <dbReference type="NCBI Taxonomy" id="654480"/>
    <lineage>
        <taxon>Eukaryota</taxon>
        <taxon>Fungi</taxon>
        <taxon>Dikarya</taxon>
        <taxon>Ascomycota</taxon>
        <taxon>Pezizomycotina</taxon>
        <taxon>Sordariomycetes</taxon>
        <taxon>Hypocreomycetidae</taxon>
        <taxon>Hypocreales</taxon>
        <taxon>Hypocreaceae</taxon>
        <taxon>Trichoderma</taxon>
    </lineage>
</organism>
<dbReference type="OrthoDB" id="440553at2759"/>
<dbReference type="Gene3D" id="1.20.1250.20">
    <property type="entry name" value="MFS general substrate transporter like domains"/>
    <property type="match status" value="1"/>
</dbReference>
<evidence type="ECO:0000256" key="4">
    <source>
        <dbReference type="ARBA" id="ARBA00023136"/>
    </source>
</evidence>
<feature type="transmembrane region" description="Helical" evidence="6">
    <location>
        <begin position="218"/>
        <end position="238"/>
    </location>
</feature>
<feature type="transmembrane region" description="Helical" evidence="6">
    <location>
        <begin position="187"/>
        <end position="206"/>
    </location>
</feature>
<dbReference type="GO" id="GO:0005886">
    <property type="term" value="C:plasma membrane"/>
    <property type="evidence" value="ECO:0007669"/>
    <property type="project" value="TreeGrafter"/>
</dbReference>
<feature type="transmembrane region" description="Helical" evidence="6">
    <location>
        <begin position="318"/>
        <end position="336"/>
    </location>
</feature>
<evidence type="ECO:0000313" key="7">
    <source>
        <dbReference type="EMBL" id="KAH6607930.1"/>
    </source>
</evidence>
<gene>
    <name evidence="7" type="ORF">Trco_004243</name>
</gene>
<dbReference type="PANTHER" id="PTHR23501">
    <property type="entry name" value="MAJOR FACILITATOR SUPERFAMILY"/>
    <property type="match status" value="1"/>
</dbReference>
<keyword evidence="4 6" id="KW-0472">Membrane</keyword>
<dbReference type="PANTHER" id="PTHR23501:SF43">
    <property type="entry name" value="MULTIDRUG TRANSPORTER, PUTATIVE (AFU_ORTHOLOGUE AFUA_6G03040)-RELATED"/>
    <property type="match status" value="1"/>
</dbReference>